<sequence length="119" mass="12796">MERETRQLLAEIALMATGMHRHQEANTIADGLEASSGSEETVAMIRAMSLMNKGLYEEAHQLLEPLCNAYPDLISLAALASAKAGLLSKAESWVELASQGSEESQAFAASFSQDIRNLG</sequence>
<organism evidence="1 2">
    <name type="scientific">Vibrio alginolyticus (strain ATCC 17749 / DSM 2171 / NBRC 15630 / NCIMB 1903 / NCTC 12160 / XII-53)</name>
    <dbReference type="NCBI Taxonomy" id="1219076"/>
    <lineage>
        <taxon>Bacteria</taxon>
        <taxon>Pseudomonadati</taxon>
        <taxon>Pseudomonadota</taxon>
        <taxon>Gammaproteobacteria</taxon>
        <taxon>Vibrionales</taxon>
        <taxon>Vibrionaceae</taxon>
        <taxon>Vibrio</taxon>
    </lineage>
</organism>
<dbReference type="HOGENOM" id="CLU_2108092_0_0_6"/>
<reference evidence="1 2" key="1">
    <citation type="journal article" date="2015" name="Genome Announc.">
        <title>Complete genome sequence of Vibrio alginolyticus ATCC 17749.</title>
        <authorList>
            <person name="Liu X.F."/>
            <person name="Cao Y."/>
            <person name="Zhang H.L."/>
            <person name="Chen Y.J."/>
            <person name="Hu C.J."/>
        </authorList>
    </citation>
    <scope>NUCLEOTIDE SEQUENCE [LARGE SCALE GENOMIC DNA]</scope>
    <source>
        <strain evidence="2">ATCC 17749 / DSM 2171 / NBRC 15630 / NCIMB 1903 / NCTC 12160 / XII-53</strain>
    </source>
</reference>
<proteinExistence type="predicted"/>
<gene>
    <name evidence="1" type="ORF">N646_0758</name>
</gene>
<dbReference type="RefSeq" id="WP_005377200.1">
    <property type="nucleotide sequence ID" value="NC_022349.1"/>
</dbReference>
<accession>A0A2I3C4S0</accession>
<name>A0A2I3C4S0_VIBAX</name>
<evidence type="ECO:0000313" key="2">
    <source>
        <dbReference type="Proteomes" id="UP000016714"/>
    </source>
</evidence>
<dbReference type="InterPro" id="IPR011990">
    <property type="entry name" value="TPR-like_helical_dom_sf"/>
</dbReference>
<dbReference type="GeneID" id="75167598"/>
<dbReference type="Proteomes" id="UP000016714">
    <property type="component" value="Chromosome 1"/>
</dbReference>
<dbReference type="Gene3D" id="1.25.40.10">
    <property type="entry name" value="Tetratricopeptide repeat domain"/>
    <property type="match status" value="1"/>
</dbReference>
<dbReference type="InterPro" id="IPR013348">
    <property type="entry name" value="T3SS_YscG_PscG"/>
</dbReference>
<dbReference type="AlphaFoldDB" id="A0A2I3C4S0"/>
<dbReference type="SMR" id="A0A2I3C4S0"/>
<evidence type="ECO:0000313" key="1">
    <source>
        <dbReference type="EMBL" id="AGV16591.1"/>
    </source>
</evidence>
<dbReference type="NCBIfam" id="TIGR02508">
    <property type="entry name" value="type_III_yscG"/>
    <property type="match status" value="1"/>
</dbReference>
<protein>
    <submittedName>
        <fullName evidence="1">Putative type III secretion protein</fullName>
    </submittedName>
</protein>
<dbReference type="Pfam" id="PF09477">
    <property type="entry name" value="Type_III_YscG"/>
    <property type="match status" value="1"/>
</dbReference>
<dbReference type="KEGG" id="vag:N646_0758"/>
<dbReference type="EMBL" id="CP006718">
    <property type="protein sequence ID" value="AGV16591.1"/>
    <property type="molecule type" value="Genomic_DNA"/>
</dbReference>